<feature type="transmembrane region" description="Helical" evidence="4">
    <location>
        <begin position="364"/>
        <end position="386"/>
    </location>
</feature>
<evidence type="ECO:0000256" key="4">
    <source>
        <dbReference type="SAM" id="Phobius"/>
    </source>
</evidence>
<keyword evidence="3 5" id="KW-0808">Transferase</keyword>
<evidence type="ECO:0000313" key="5">
    <source>
        <dbReference type="EMBL" id="KYZ77156.1"/>
    </source>
</evidence>
<proteinExistence type="inferred from homology"/>
<dbReference type="STRING" id="1794912.AXX12_03215"/>
<organism evidence="5 6">
    <name type="scientific">Anaerosporomusa subterranea</name>
    <dbReference type="NCBI Taxonomy" id="1794912"/>
    <lineage>
        <taxon>Bacteria</taxon>
        <taxon>Bacillati</taxon>
        <taxon>Bacillota</taxon>
        <taxon>Negativicutes</taxon>
        <taxon>Acetonemataceae</taxon>
        <taxon>Anaerosporomusa</taxon>
    </lineage>
</organism>
<comment type="caution">
    <text evidence="5">The sequence shown here is derived from an EMBL/GenBank/DDBJ whole genome shotgun (WGS) entry which is preliminary data.</text>
</comment>
<accession>A0A154BT56</accession>
<dbReference type="AlphaFoldDB" id="A0A154BT56"/>
<comment type="similarity">
    <text evidence="1">Belongs to the glycosyltransferase 2 family.</text>
</comment>
<keyword evidence="2" id="KW-0328">Glycosyltransferase</keyword>
<dbReference type="PANTHER" id="PTHR43630">
    <property type="entry name" value="POLY-BETA-1,6-N-ACETYL-D-GLUCOSAMINE SYNTHASE"/>
    <property type="match status" value="1"/>
</dbReference>
<evidence type="ECO:0000256" key="1">
    <source>
        <dbReference type="ARBA" id="ARBA00006739"/>
    </source>
</evidence>
<reference evidence="5 6" key="1">
    <citation type="submission" date="2016-02" db="EMBL/GenBank/DDBJ databases">
        <title>Anaerosporomusa subterraneum gen. nov., sp. nov., a spore-forming obligate anaerobe isolated from saprolite.</title>
        <authorList>
            <person name="Choi J.K."/>
            <person name="Shah M."/>
            <person name="Yee N."/>
        </authorList>
    </citation>
    <scope>NUCLEOTIDE SEQUENCE [LARGE SCALE GENOMIC DNA]</scope>
    <source>
        <strain evidence="5 6">RU4</strain>
    </source>
</reference>
<feature type="transmembrane region" description="Helical" evidence="4">
    <location>
        <begin position="298"/>
        <end position="322"/>
    </location>
</feature>
<dbReference type="Proteomes" id="UP000076268">
    <property type="component" value="Unassembled WGS sequence"/>
</dbReference>
<dbReference type="Pfam" id="PF13641">
    <property type="entry name" value="Glyco_tranf_2_3"/>
    <property type="match status" value="1"/>
</dbReference>
<keyword evidence="4" id="KW-0472">Membrane</keyword>
<dbReference type="PANTHER" id="PTHR43630:SF1">
    <property type="entry name" value="POLY-BETA-1,6-N-ACETYL-D-GLUCOSAMINE SYNTHASE"/>
    <property type="match status" value="1"/>
</dbReference>
<dbReference type="RefSeq" id="WP_066238966.1">
    <property type="nucleotide sequence ID" value="NZ_LSGP01000013.1"/>
</dbReference>
<feature type="transmembrane region" description="Helical" evidence="4">
    <location>
        <begin position="12"/>
        <end position="32"/>
    </location>
</feature>
<evidence type="ECO:0000256" key="3">
    <source>
        <dbReference type="ARBA" id="ARBA00022679"/>
    </source>
</evidence>
<keyword evidence="6" id="KW-1185">Reference proteome</keyword>
<sequence>MNYTFDYIMIPMQLIIVFFTLYYFFIAFFGMWRRKEEKILTPEKTFAVIVAAHNEEQVIGQLVENLHYLHYPDELYDIFVVADNCKDRTAEISRAKGALVYERFNDKQKGKGYAMEWIFTKLFSLERKYDAVVVFDADNLVHPNFLAEMNSRLCKGEKVIQGYLDAKNPNDTWISGTFAISFWLVNHIWHLAKYQLGLSSVLGGTGMCISTDILYRFGWGATCLTEDMEFTMKVLLKGIRTTWAHDAIVYDEKPLTFQQSWKQRKRWAQGHFDVAGRYIPQLVYEGIKQRNISILDGVIHLLQPHFLILSTTFVLLSYLYYIEPFYTNILYMILPIEVWTLIAVGQYVFPIIVLAKIRAQWKSWLYMILYPLFVYSWIPITFVGFWRRNDREWSHTQHTRSLSYHEMVMSQDDFAKHDELLSKQVTK</sequence>
<name>A0A154BT56_ANASB</name>
<dbReference type="CDD" id="cd06438">
    <property type="entry name" value="EpsO_like"/>
    <property type="match status" value="1"/>
</dbReference>
<keyword evidence="4" id="KW-1133">Transmembrane helix</keyword>
<dbReference type="OrthoDB" id="9797391at2"/>
<dbReference type="GO" id="GO:0016757">
    <property type="term" value="F:glycosyltransferase activity"/>
    <property type="evidence" value="ECO:0007669"/>
    <property type="project" value="UniProtKB-KW"/>
</dbReference>
<feature type="transmembrane region" description="Helical" evidence="4">
    <location>
        <begin position="328"/>
        <end position="352"/>
    </location>
</feature>
<dbReference type="InterPro" id="IPR029044">
    <property type="entry name" value="Nucleotide-diphossugar_trans"/>
</dbReference>
<gene>
    <name evidence="5" type="ORF">AXX12_03215</name>
</gene>
<evidence type="ECO:0000256" key="2">
    <source>
        <dbReference type="ARBA" id="ARBA00022676"/>
    </source>
</evidence>
<evidence type="ECO:0000313" key="6">
    <source>
        <dbReference type="Proteomes" id="UP000076268"/>
    </source>
</evidence>
<dbReference type="EMBL" id="LSGP01000013">
    <property type="protein sequence ID" value="KYZ77156.1"/>
    <property type="molecule type" value="Genomic_DNA"/>
</dbReference>
<protein>
    <submittedName>
        <fullName evidence="5">Glycosyl transferase family 2</fullName>
    </submittedName>
</protein>
<dbReference type="Gene3D" id="3.90.550.10">
    <property type="entry name" value="Spore Coat Polysaccharide Biosynthesis Protein SpsA, Chain A"/>
    <property type="match status" value="1"/>
</dbReference>
<keyword evidence="4" id="KW-0812">Transmembrane</keyword>
<dbReference type="SUPFAM" id="SSF53448">
    <property type="entry name" value="Nucleotide-diphospho-sugar transferases"/>
    <property type="match status" value="1"/>
</dbReference>